<keyword evidence="11" id="KW-1185">Reference proteome</keyword>
<feature type="domain" description="S1 motif" evidence="9">
    <location>
        <begin position="192"/>
        <end position="260"/>
    </location>
</feature>
<accession>A0A968KW68</accession>
<evidence type="ECO:0000256" key="1">
    <source>
        <dbReference type="ARBA" id="ARBA00006767"/>
    </source>
</evidence>
<keyword evidence="5" id="KW-0687">Ribonucleoprotein</keyword>
<evidence type="ECO:0000256" key="5">
    <source>
        <dbReference type="ARBA" id="ARBA00023274"/>
    </source>
</evidence>
<dbReference type="Gene3D" id="2.40.50.140">
    <property type="entry name" value="Nucleic acid-binding proteins"/>
    <property type="match status" value="6"/>
</dbReference>
<evidence type="ECO:0000313" key="10">
    <source>
        <dbReference type="EMBL" id="NIZ40530.1"/>
    </source>
</evidence>
<dbReference type="PANTHER" id="PTHR10724">
    <property type="entry name" value="30S RIBOSOMAL PROTEIN S1"/>
    <property type="match status" value="1"/>
</dbReference>
<keyword evidence="2" id="KW-0677">Repeat</keyword>
<evidence type="ECO:0000256" key="8">
    <source>
        <dbReference type="SAM" id="MobiDB-lite"/>
    </source>
</evidence>
<evidence type="ECO:0000256" key="4">
    <source>
        <dbReference type="ARBA" id="ARBA00022980"/>
    </source>
</evidence>
<dbReference type="InterPro" id="IPR035104">
    <property type="entry name" value="Ribosomal_protein_S1-like"/>
</dbReference>
<evidence type="ECO:0000256" key="3">
    <source>
        <dbReference type="ARBA" id="ARBA00022884"/>
    </source>
</evidence>
<feature type="domain" description="S1 motif" evidence="9">
    <location>
        <begin position="277"/>
        <end position="347"/>
    </location>
</feature>
<name>A0A968KW68_9SPIO</name>
<proteinExistence type="inferred from homology"/>
<feature type="domain" description="S1 motif" evidence="9">
    <location>
        <begin position="451"/>
        <end position="523"/>
    </location>
</feature>
<feature type="region of interest" description="Disordered" evidence="8">
    <location>
        <begin position="1"/>
        <end position="27"/>
    </location>
</feature>
<reference evidence="10 11" key="1">
    <citation type="submission" date="2020-03" db="EMBL/GenBank/DDBJ databases">
        <title>Spirochaetal bacteria isolated from arthropods constitute a novel genus Entomospira genus novum within the order Spirochaetales.</title>
        <authorList>
            <person name="Grana-Miraglia L."/>
            <person name="Sikutova S."/>
            <person name="Fingerle V."/>
            <person name="Sing A."/>
            <person name="Castillo-Ramirez S."/>
            <person name="Margos G."/>
            <person name="Rudolf I."/>
        </authorList>
    </citation>
    <scope>NUCLEOTIDE SEQUENCE [LARGE SCALE GENOMIC DNA]</scope>
    <source>
        <strain evidence="10 11">BR193</strain>
    </source>
</reference>
<dbReference type="FunFam" id="2.40.50.140:FF:000011">
    <property type="entry name" value="30S ribosomal protein S1"/>
    <property type="match status" value="1"/>
</dbReference>
<dbReference type="RefSeq" id="WP_167700123.1">
    <property type="nucleotide sequence ID" value="NZ_JAATLJ010000001.1"/>
</dbReference>
<evidence type="ECO:0000259" key="9">
    <source>
        <dbReference type="PROSITE" id="PS50126"/>
    </source>
</evidence>
<comment type="caution">
    <text evidence="10">The sequence shown here is derived from an EMBL/GenBank/DDBJ whole genome shotgun (WGS) entry which is preliminary data.</text>
</comment>
<dbReference type="PRINTS" id="PR00681">
    <property type="entry name" value="RIBOSOMALS1"/>
</dbReference>
<protein>
    <recommendedName>
        <fullName evidence="6">Small ribosomal subunit protein bS1</fullName>
    </recommendedName>
    <alternativeName>
        <fullName evidence="7">30S ribosomal protein S1</fullName>
    </alternativeName>
</protein>
<organism evidence="10 11">
    <name type="scientific">Entomospira entomophila</name>
    <dbReference type="NCBI Taxonomy" id="2719988"/>
    <lineage>
        <taxon>Bacteria</taxon>
        <taxon>Pseudomonadati</taxon>
        <taxon>Spirochaetota</taxon>
        <taxon>Spirochaetia</taxon>
        <taxon>Spirochaetales</taxon>
        <taxon>Spirochaetaceae</taxon>
        <taxon>Entomospira</taxon>
    </lineage>
</organism>
<dbReference type="CDD" id="cd04465">
    <property type="entry name" value="S1_RPS1_repeat_ec2_hs2"/>
    <property type="match status" value="1"/>
</dbReference>
<dbReference type="EMBL" id="JAATLJ010000001">
    <property type="protein sequence ID" value="NIZ40530.1"/>
    <property type="molecule type" value="Genomic_DNA"/>
</dbReference>
<dbReference type="Proteomes" id="UP000711995">
    <property type="component" value="Unassembled WGS sequence"/>
</dbReference>
<comment type="similarity">
    <text evidence="1">Belongs to the bacterial ribosomal protein bS1 family.</text>
</comment>
<dbReference type="GO" id="GO:0003729">
    <property type="term" value="F:mRNA binding"/>
    <property type="evidence" value="ECO:0007669"/>
    <property type="project" value="TreeGrafter"/>
</dbReference>
<dbReference type="GO" id="GO:0003735">
    <property type="term" value="F:structural constituent of ribosome"/>
    <property type="evidence" value="ECO:0007669"/>
    <property type="project" value="TreeGrafter"/>
</dbReference>
<sequence length="558" mass="62874">MSDREAPNRADWSSHIETEEQPKKGDAVEGVVVQVSEEDVYLALGLKSEARVSLDEFTTPPKIDDKVRVIVIDPDRIRVSKIEADKEGVKKTLQDAFTNKTPIEGTIKKATNGGFNVDLGGGISAFLPISKVDTHRVEETGKYIGLKSQFLIDRLQHPENNDRLNIVVTRRELLLEENEAKREAFFQNTKVGENVKGIVKSFTSFGAFIDLGGFDGLLHLNDMSWGHASRPKDYVQKDQEIELKVARLDPENKRINLSLKHFSDDPWIGFEDRYGVDDVVDGKVTKLTEFGAFVELEEGIEGLVHISDLSWSKRIKHPKEILSVGDPVKVIILGYDTEAEKISLGLKQTMENPWIKFIESNPVGTKFVRTVKKVTFSGAIIELEEGVEGFLHIDDISWQKRPRSAQALLKEGQEVEVLILEIDPENMRIALGMKQLQVDPWERLYDHYKRGEAIEGEIISKTEFGVFIRVPGEIDGLIHKSQLTDDRNANIEEIMESMGIGEKITALIIEFSPENRRLALSVRELKRVQSRKELNKYIAEDNADDSGTATLADFLGKD</sequence>
<keyword evidence="3" id="KW-0694">RNA-binding</keyword>
<dbReference type="CDD" id="cd05688">
    <property type="entry name" value="S1_RPS1_repeat_ec3"/>
    <property type="match status" value="2"/>
</dbReference>
<gene>
    <name evidence="10" type="ORF">HCT14_03245</name>
</gene>
<dbReference type="SUPFAM" id="SSF50249">
    <property type="entry name" value="Nucleic acid-binding proteins"/>
    <property type="match status" value="6"/>
</dbReference>
<dbReference type="SMART" id="SM00316">
    <property type="entry name" value="S1"/>
    <property type="match status" value="6"/>
</dbReference>
<dbReference type="GO" id="GO:0006412">
    <property type="term" value="P:translation"/>
    <property type="evidence" value="ECO:0007669"/>
    <property type="project" value="TreeGrafter"/>
</dbReference>
<dbReference type="Pfam" id="PF00575">
    <property type="entry name" value="S1"/>
    <property type="match status" value="5"/>
</dbReference>
<dbReference type="InterPro" id="IPR012340">
    <property type="entry name" value="NA-bd_OB-fold"/>
</dbReference>
<dbReference type="GO" id="GO:0022627">
    <property type="term" value="C:cytosolic small ribosomal subunit"/>
    <property type="evidence" value="ECO:0007669"/>
    <property type="project" value="TreeGrafter"/>
</dbReference>
<feature type="domain" description="S1 motif" evidence="9">
    <location>
        <begin position="100"/>
        <end position="171"/>
    </location>
</feature>
<keyword evidence="4" id="KW-0689">Ribosomal protein</keyword>
<dbReference type="PANTHER" id="PTHR10724:SF7">
    <property type="entry name" value="SMALL RIBOSOMAL SUBUNIT PROTEIN BS1C"/>
    <property type="match status" value="1"/>
</dbReference>
<evidence type="ECO:0000256" key="7">
    <source>
        <dbReference type="ARBA" id="ARBA00035517"/>
    </source>
</evidence>
<dbReference type="InterPro" id="IPR003029">
    <property type="entry name" value="S1_domain"/>
</dbReference>
<feature type="domain" description="S1 motif" evidence="9">
    <location>
        <begin position="364"/>
        <end position="434"/>
    </location>
</feature>
<evidence type="ECO:0000256" key="2">
    <source>
        <dbReference type="ARBA" id="ARBA00022737"/>
    </source>
</evidence>
<dbReference type="PROSITE" id="PS50126">
    <property type="entry name" value="S1"/>
    <property type="match status" value="5"/>
</dbReference>
<evidence type="ECO:0000256" key="6">
    <source>
        <dbReference type="ARBA" id="ARBA00035293"/>
    </source>
</evidence>
<dbReference type="InterPro" id="IPR050437">
    <property type="entry name" value="Ribos_protein_bS1-like"/>
</dbReference>
<dbReference type="AlphaFoldDB" id="A0A968KW68"/>
<evidence type="ECO:0000313" key="11">
    <source>
        <dbReference type="Proteomes" id="UP000711995"/>
    </source>
</evidence>